<dbReference type="SUPFAM" id="SSF55797">
    <property type="entry name" value="PR-1-like"/>
    <property type="match status" value="1"/>
</dbReference>
<keyword evidence="2" id="KW-0812">Transmembrane</keyword>
<evidence type="ECO:0000259" key="3">
    <source>
        <dbReference type="Pfam" id="PF00188"/>
    </source>
</evidence>
<evidence type="ECO:0000313" key="4">
    <source>
        <dbReference type="EMBL" id="SCG37264.1"/>
    </source>
</evidence>
<keyword evidence="5" id="KW-1185">Reference proteome</keyword>
<feature type="compositionally biased region" description="Basic and acidic residues" evidence="1">
    <location>
        <begin position="49"/>
        <end position="64"/>
    </location>
</feature>
<feature type="compositionally biased region" description="Basic and acidic residues" evidence="1">
    <location>
        <begin position="297"/>
        <end position="315"/>
    </location>
</feature>
<feature type="domain" description="SCP" evidence="3">
    <location>
        <begin position="266"/>
        <end position="380"/>
    </location>
</feature>
<sequence>MYRWTDPTDPDDAHRRPEPPTDHPPAWLTDRPEPRSSYLFGDEPGEPVDAWRAEPVDAWREHPTEQWQPDRTGELPFPVGPFERPDAHGTDRTGELPFPAAPFEPAGAHPGFDGAAPADLTAFRAAPDAGPGGSGEGRHRQARRSRRPLLIGGAAAVATLVVSLGVGALLVPASDQQADPTAVDDTVAAAPAVPSTDAAPGDALAPASPTVKPSTARPSPSASRTAAPKPSRTTAPSRQLDRAAAPSRSTATTSTGRITAELQQVVDLVNQERAKAGCKALSIDDKLMRAAQAHSQDQADHKTMSHDGSDGSDVGDRLDRVGYAWRGYGENVAWNQQSPAAVMDAWMNSPGHRANILNCSFTEIGVGVARSNGPYWTQDFGTPR</sequence>
<evidence type="ECO:0000256" key="2">
    <source>
        <dbReference type="SAM" id="Phobius"/>
    </source>
</evidence>
<dbReference type="Proteomes" id="UP000198221">
    <property type="component" value="Chromosome I"/>
</dbReference>
<feature type="compositionally biased region" description="Basic and acidic residues" evidence="1">
    <location>
        <begin position="11"/>
        <end position="21"/>
    </location>
</feature>
<gene>
    <name evidence="4" type="ORF">GA0070613_0383</name>
</gene>
<dbReference type="InterPro" id="IPR014044">
    <property type="entry name" value="CAP_dom"/>
</dbReference>
<dbReference type="Gene3D" id="3.40.33.10">
    <property type="entry name" value="CAP"/>
    <property type="match status" value="1"/>
</dbReference>
<feature type="compositionally biased region" description="Low complexity" evidence="1">
    <location>
        <begin position="242"/>
        <end position="256"/>
    </location>
</feature>
<reference evidence="5" key="1">
    <citation type="submission" date="2016-06" db="EMBL/GenBank/DDBJ databases">
        <authorList>
            <person name="Varghese N."/>
            <person name="Submissions Spin"/>
        </authorList>
    </citation>
    <scope>NUCLEOTIDE SEQUENCE [LARGE SCALE GENOMIC DNA]</scope>
    <source>
        <strain evidence="5">DSM 43819</strain>
    </source>
</reference>
<dbReference type="EMBL" id="LT607754">
    <property type="protein sequence ID" value="SCG37264.1"/>
    <property type="molecule type" value="Genomic_DNA"/>
</dbReference>
<organism evidence="4 5">
    <name type="scientific">Micromonospora inositola</name>
    <dbReference type="NCBI Taxonomy" id="47865"/>
    <lineage>
        <taxon>Bacteria</taxon>
        <taxon>Bacillati</taxon>
        <taxon>Actinomycetota</taxon>
        <taxon>Actinomycetes</taxon>
        <taxon>Micromonosporales</taxon>
        <taxon>Micromonosporaceae</taxon>
        <taxon>Micromonospora</taxon>
    </lineage>
</organism>
<evidence type="ECO:0000256" key="1">
    <source>
        <dbReference type="SAM" id="MobiDB-lite"/>
    </source>
</evidence>
<feature type="compositionally biased region" description="Low complexity" evidence="1">
    <location>
        <begin position="212"/>
        <end position="231"/>
    </location>
</feature>
<keyword evidence="2" id="KW-0472">Membrane</keyword>
<dbReference type="InterPro" id="IPR035940">
    <property type="entry name" value="CAP_sf"/>
</dbReference>
<feature type="compositionally biased region" description="Basic and acidic residues" evidence="1">
    <location>
        <begin position="83"/>
        <end position="94"/>
    </location>
</feature>
<evidence type="ECO:0000313" key="5">
    <source>
        <dbReference type="Proteomes" id="UP000198221"/>
    </source>
</evidence>
<dbReference type="PANTHER" id="PTHR31157:SF1">
    <property type="entry name" value="SCP DOMAIN-CONTAINING PROTEIN"/>
    <property type="match status" value="1"/>
</dbReference>
<dbReference type="AlphaFoldDB" id="A0A1C5GU23"/>
<protein>
    <submittedName>
        <fullName evidence="4">Uncharacterized conserved protein YkwD, contains CAP (CSP/antigen 5/PR1) domain</fullName>
    </submittedName>
</protein>
<name>A0A1C5GU23_9ACTN</name>
<feature type="region of interest" description="Disordered" evidence="1">
    <location>
        <begin position="295"/>
        <end position="315"/>
    </location>
</feature>
<dbReference type="Pfam" id="PF00188">
    <property type="entry name" value="CAP"/>
    <property type="match status" value="1"/>
</dbReference>
<dbReference type="PANTHER" id="PTHR31157">
    <property type="entry name" value="SCP DOMAIN-CONTAINING PROTEIN"/>
    <property type="match status" value="1"/>
</dbReference>
<dbReference type="RefSeq" id="WP_089010689.1">
    <property type="nucleotide sequence ID" value="NZ_LT607754.1"/>
</dbReference>
<feature type="region of interest" description="Disordered" evidence="1">
    <location>
        <begin position="1"/>
        <end position="144"/>
    </location>
</feature>
<feature type="compositionally biased region" description="Low complexity" evidence="1">
    <location>
        <begin position="95"/>
        <end position="112"/>
    </location>
</feature>
<feature type="region of interest" description="Disordered" evidence="1">
    <location>
        <begin position="192"/>
        <end position="256"/>
    </location>
</feature>
<dbReference type="OrthoDB" id="8611574at2"/>
<dbReference type="CDD" id="cd05379">
    <property type="entry name" value="CAP_bacterial"/>
    <property type="match status" value="1"/>
</dbReference>
<accession>A0A1C5GU23</accession>
<keyword evidence="2" id="KW-1133">Transmembrane helix</keyword>
<proteinExistence type="predicted"/>
<feature type="transmembrane region" description="Helical" evidence="2">
    <location>
        <begin position="149"/>
        <end position="171"/>
    </location>
</feature>